<dbReference type="PANTHER" id="PTHR12900">
    <property type="entry name" value="MITOTIC AND DNA DAMAGE CHECKPOINT PROTEIN HUS1"/>
    <property type="match status" value="1"/>
</dbReference>
<evidence type="ECO:0000313" key="5">
    <source>
        <dbReference type="EMBL" id="PXF46435.1"/>
    </source>
</evidence>
<comment type="subcellular location">
    <subcellularLocation>
        <location evidence="1">Nucleus</location>
    </subcellularLocation>
</comment>
<dbReference type="PANTHER" id="PTHR12900:SF0">
    <property type="entry name" value="CHECKPOINT PROTEIN"/>
    <property type="match status" value="1"/>
</dbReference>
<dbReference type="GO" id="GO:0033314">
    <property type="term" value="P:mitotic DNA replication checkpoint signaling"/>
    <property type="evidence" value="ECO:0007669"/>
    <property type="project" value="TreeGrafter"/>
</dbReference>
<dbReference type="GO" id="GO:0031573">
    <property type="term" value="P:mitotic intra-S DNA damage checkpoint signaling"/>
    <property type="evidence" value="ECO:0007669"/>
    <property type="project" value="TreeGrafter"/>
</dbReference>
<dbReference type="Proteomes" id="UP000247409">
    <property type="component" value="Unassembled WGS sequence"/>
</dbReference>
<dbReference type="GO" id="GO:0000724">
    <property type="term" value="P:double-strand break repair via homologous recombination"/>
    <property type="evidence" value="ECO:0007669"/>
    <property type="project" value="TreeGrafter"/>
</dbReference>
<gene>
    <name evidence="5" type="ORF">BWQ96_03829</name>
</gene>
<sequence>MRFKSRLRPDRVSEFLRVAQLLDKVGKRCVLHLTAPEVDNVRIIFQADVSGSVAAYAHFARSDWFQSYRIESQNANQIGLEMDMQNLLRALRSATAADHILIKLAKKGVPVLAFEMMTPLGPIMQDIPVVVLSAIRLSEYQPPDHDRVSGFALPPLAKIHTLVDRMKVLCNSLHLKAILYDDRAKLSLGIDTDTASISAMFTDLSIASYEDDESHQEQQRSTPIPEVEAVVDLRNFSRCLFGHQAQPLHATCFIHSHYVMVHLTVSSDISISYYIPRKISP</sequence>
<dbReference type="InterPro" id="IPR016580">
    <property type="entry name" value="HUS1"/>
</dbReference>
<reference evidence="5 6" key="1">
    <citation type="journal article" date="2018" name="Mol. Biol. Evol.">
        <title>Analysis of the draft genome of the red seaweed Gracilariopsis chorda provides insights into genome size evolution in Rhodophyta.</title>
        <authorList>
            <person name="Lee J."/>
            <person name="Yang E.C."/>
            <person name="Graf L."/>
            <person name="Yang J.H."/>
            <person name="Qiu H."/>
            <person name="Zel Zion U."/>
            <person name="Chan C.X."/>
            <person name="Stephens T.G."/>
            <person name="Weber A.P.M."/>
            <person name="Boo G.H."/>
            <person name="Boo S.M."/>
            <person name="Kim K.M."/>
            <person name="Shin Y."/>
            <person name="Jung M."/>
            <person name="Lee S.J."/>
            <person name="Yim H.S."/>
            <person name="Lee J.H."/>
            <person name="Bhattacharya D."/>
            <person name="Yoon H.S."/>
        </authorList>
    </citation>
    <scope>NUCLEOTIDE SEQUENCE [LARGE SCALE GENOMIC DNA]</scope>
    <source>
        <strain evidence="5 6">SKKU-2015</strain>
        <tissue evidence="5">Whole body</tissue>
    </source>
</reference>
<evidence type="ECO:0000313" key="6">
    <source>
        <dbReference type="Proteomes" id="UP000247409"/>
    </source>
</evidence>
<evidence type="ECO:0000256" key="3">
    <source>
        <dbReference type="ARBA" id="ARBA00023242"/>
    </source>
</evidence>
<organism evidence="5 6">
    <name type="scientific">Gracilariopsis chorda</name>
    <dbReference type="NCBI Taxonomy" id="448386"/>
    <lineage>
        <taxon>Eukaryota</taxon>
        <taxon>Rhodophyta</taxon>
        <taxon>Florideophyceae</taxon>
        <taxon>Rhodymeniophycidae</taxon>
        <taxon>Gracilariales</taxon>
        <taxon>Gracilariaceae</taxon>
        <taxon>Gracilariopsis</taxon>
    </lineage>
</organism>
<dbReference type="OrthoDB" id="337750at2759"/>
<keyword evidence="6" id="KW-1185">Reference proteome</keyword>
<evidence type="ECO:0000256" key="1">
    <source>
        <dbReference type="ARBA" id="ARBA00004123"/>
    </source>
</evidence>
<evidence type="ECO:0000256" key="2">
    <source>
        <dbReference type="ARBA" id="ARBA00005563"/>
    </source>
</evidence>
<name>A0A2V3IWG6_9FLOR</name>
<dbReference type="Pfam" id="PF04005">
    <property type="entry name" value="Hus1"/>
    <property type="match status" value="1"/>
</dbReference>
<dbReference type="InterPro" id="IPR046938">
    <property type="entry name" value="DNA_clamp_sf"/>
</dbReference>
<keyword evidence="3" id="KW-0539">Nucleus</keyword>
<dbReference type="SUPFAM" id="SSF55979">
    <property type="entry name" value="DNA clamp"/>
    <property type="match status" value="1"/>
</dbReference>
<dbReference type="GO" id="GO:0005730">
    <property type="term" value="C:nucleolus"/>
    <property type="evidence" value="ECO:0007669"/>
    <property type="project" value="InterPro"/>
</dbReference>
<dbReference type="InterPro" id="IPR007150">
    <property type="entry name" value="HUS1/Mec3"/>
</dbReference>
<dbReference type="PIRSF" id="PIRSF011312">
    <property type="entry name" value="Cell_cycle_HUS1"/>
    <property type="match status" value="1"/>
</dbReference>
<accession>A0A2V3IWG6</accession>
<comment type="caution">
    <text evidence="5">The sequence shown here is derived from an EMBL/GenBank/DDBJ whole genome shotgun (WGS) entry which is preliminary data.</text>
</comment>
<dbReference type="STRING" id="448386.A0A2V3IWG6"/>
<dbReference type="Gene3D" id="3.70.10.10">
    <property type="match status" value="1"/>
</dbReference>
<evidence type="ECO:0000256" key="4">
    <source>
        <dbReference type="PIRNR" id="PIRNR011312"/>
    </source>
</evidence>
<dbReference type="GO" id="GO:0030896">
    <property type="term" value="C:checkpoint clamp complex"/>
    <property type="evidence" value="ECO:0007669"/>
    <property type="project" value="InterPro"/>
</dbReference>
<comment type="similarity">
    <text evidence="2 4">Belongs to the HUS1 family.</text>
</comment>
<dbReference type="AlphaFoldDB" id="A0A2V3IWG6"/>
<proteinExistence type="inferred from homology"/>
<dbReference type="GO" id="GO:0035861">
    <property type="term" value="C:site of double-strand break"/>
    <property type="evidence" value="ECO:0007669"/>
    <property type="project" value="TreeGrafter"/>
</dbReference>
<dbReference type="GO" id="GO:0044778">
    <property type="term" value="P:meiotic DNA integrity checkpoint signaling"/>
    <property type="evidence" value="ECO:0007669"/>
    <property type="project" value="TreeGrafter"/>
</dbReference>
<dbReference type="EMBL" id="NBIV01000039">
    <property type="protein sequence ID" value="PXF46435.1"/>
    <property type="molecule type" value="Genomic_DNA"/>
</dbReference>
<dbReference type="GO" id="GO:0000723">
    <property type="term" value="P:telomere maintenance"/>
    <property type="evidence" value="ECO:0007669"/>
    <property type="project" value="TreeGrafter"/>
</dbReference>
<dbReference type="GO" id="GO:0006289">
    <property type="term" value="P:nucleotide-excision repair"/>
    <property type="evidence" value="ECO:0007669"/>
    <property type="project" value="TreeGrafter"/>
</dbReference>
<protein>
    <recommendedName>
        <fullName evidence="4">Checkpoint protein</fullName>
    </recommendedName>
</protein>